<evidence type="ECO:0000256" key="2">
    <source>
        <dbReference type="ARBA" id="ARBA00008954"/>
    </source>
</evidence>
<comment type="caution">
    <text evidence="7">The sequence shown here is derived from an EMBL/GenBank/DDBJ whole genome shotgun (WGS) entry which is preliminary data.</text>
</comment>
<evidence type="ECO:0000313" key="8">
    <source>
        <dbReference type="Proteomes" id="UP000295122"/>
    </source>
</evidence>
<accession>A0A4R7C9X5</accession>
<dbReference type="GO" id="GO:0004015">
    <property type="term" value="F:adenosylmethionine-8-amino-7-oxononanoate transaminase activity"/>
    <property type="evidence" value="ECO:0007669"/>
    <property type="project" value="TreeGrafter"/>
</dbReference>
<dbReference type="InterPro" id="IPR005814">
    <property type="entry name" value="Aminotrans_3"/>
</dbReference>
<dbReference type="GO" id="GO:0009102">
    <property type="term" value="P:biotin biosynthetic process"/>
    <property type="evidence" value="ECO:0007669"/>
    <property type="project" value="TreeGrafter"/>
</dbReference>
<dbReference type="InterPro" id="IPR015424">
    <property type="entry name" value="PyrdxlP-dep_Trfase"/>
</dbReference>
<evidence type="ECO:0000256" key="1">
    <source>
        <dbReference type="ARBA" id="ARBA00001933"/>
    </source>
</evidence>
<evidence type="ECO:0000256" key="4">
    <source>
        <dbReference type="ARBA" id="ARBA00022679"/>
    </source>
</evidence>
<dbReference type="AlphaFoldDB" id="A0A4R7C9X5"/>
<dbReference type="CDD" id="cd00610">
    <property type="entry name" value="OAT_like"/>
    <property type="match status" value="1"/>
</dbReference>
<reference evidence="7 8" key="1">
    <citation type="submission" date="2019-03" db="EMBL/GenBank/DDBJ databases">
        <title>Genomic Encyclopedia of Type Strains, Phase IV (KMG-IV): sequencing the most valuable type-strain genomes for metagenomic binning, comparative biology and taxonomic classification.</title>
        <authorList>
            <person name="Goeker M."/>
        </authorList>
    </citation>
    <scope>NUCLEOTIDE SEQUENCE [LARGE SCALE GENOMIC DNA]</scope>
    <source>
        <strain evidence="7 8">DSM 25903</strain>
    </source>
</reference>
<dbReference type="PROSITE" id="PS00600">
    <property type="entry name" value="AA_TRANSFER_CLASS_3"/>
    <property type="match status" value="1"/>
</dbReference>
<comment type="similarity">
    <text evidence="2 6">Belongs to the class-III pyridoxal-phosphate-dependent aminotransferase family.</text>
</comment>
<evidence type="ECO:0000256" key="6">
    <source>
        <dbReference type="RuleBase" id="RU003560"/>
    </source>
</evidence>
<dbReference type="InterPro" id="IPR015421">
    <property type="entry name" value="PyrdxlP-dep_Trfase_major"/>
</dbReference>
<protein>
    <submittedName>
        <fullName evidence="7">4-aminobutyrate--pyruvate transaminase</fullName>
    </submittedName>
</protein>
<evidence type="ECO:0000256" key="3">
    <source>
        <dbReference type="ARBA" id="ARBA00022576"/>
    </source>
</evidence>
<dbReference type="InterPro" id="IPR049704">
    <property type="entry name" value="Aminotrans_3_PPA_site"/>
</dbReference>
<organism evidence="7 8">
    <name type="scientific">Enterovirga rhinocerotis</name>
    <dbReference type="NCBI Taxonomy" id="1339210"/>
    <lineage>
        <taxon>Bacteria</taxon>
        <taxon>Pseudomonadati</taxon>
        <taxon>Pseudomonadota</taxon>
        <taxon>Alphaproteobacteria</taxon>
        <taxon>Hyphomicrobiales</taxon>
        <taxon>Methylobacteriaceae</taxon>
        <taxon>Enterovirga</taxon>
    </lineage>
</organism>
<dbReference type="SUPFAM" id="SSF53383">
    <property type="entry name" value="PLP-dependent transferases"/>
    <property type="match status" value="1"/>
</dbReference>
<evidence type="ECO:0000313" key="7">
    <source>
        <dbReference type="EMBL" id="TDR93756.1"/>
    </source>
</evidence>
<dbReference type="NCBIfam" id="NF004767">
    <property type="entry name" value="PRK06105.1"/>
    <property type="match status" value="1"/>
</dbReference>
<keyword evidence="3" id="KW-0032">Aminotransferase</keyword>
<dbReference type="RefSeq" id="WP_133768726.1">
    <property type="nucleotide sequence ID" value="NZ_SNZR01000011.1"/>
</dbReference>
<dbReference type="OrthoDB" id="9801834at2"/>
<dbReference type="PANTHER" id="PTHR42684:SF3">
    <property type="entry name" value="ADENOSYLMETHIONINE-8-AMINO-7-OXONONANOATE AMINOTRANSFERASE"/>
    <property type="match status" value="1"/>
</dbReference>
<dbReference type="Gene3D" id="3.90.1150.10">
    <property type="entry name" value="Aspartate Aminotransferase, domain 1"/>
    <property type="match status" value="1"/>
</dbReference>
<evidence type="ECO:0000256" key="5">
    <source>
        <dbReference type="ARBA" id="ARBA00022898"/>
    </source>
</evidence>
<dbReference type="InterPro" id="IPR015422">
    <property type="entry name" value="PyrdxlP-dep_Trfase_small"/>
</dbReference>
<keyword evidence="4" id="KW-0808">Transferase</keyword>
<keyword evidence="5 6" id="KW-0663">Pyridoxal phosphate</keyword>
<dbReference type="EMBL" id="SNZR01000011">
    <property type="protein sequence ID" value="TDR93756.1"/>
    <property type="molecule type" value="Genomic_DNA"/>
</dbReference>
<dbReference type="Pfam" id="PF00202">
    <property type="entry name" value="Aminotran_3"/>
    <property type="match status" value="1"/>
</dbReference>
<proteinExistence type="inferred from homology"/>
<name>A0A4R7C9X5_9HYPH</name>
<dbReference type="PANTHER" id="PTHR42684">
    <property type="entry name" value="ADENOSYLMETHIONINE-8-AMINO-7-OXONONANOATE AMINOTRANSFERASE"/>
    <property type="match status" value="1"/>
</dbReference>
<gene>
    <name evidence="7" type="ORF">EV668_1022</name>
</gene>
<dbReference type="GO" id="GO:0030170">
    <property type="term" value="F:pyridoxal phosphate binding"/>
    <property type="evidence" value="ECO:0007669"/>
    <property type="project" value="InterPro"/>
</dbReference>
<dbReference type="Proteomes" id="UP000295122">
    <property type="component" value="Unassembled WGS sequence"/>
</dbReference>
<dbReference type="PIRSF" id="PIRSF000521">
    <property type="entry name" value="Transaminase_4ab_Lys_Orn"/>
    <property type="match status" value="1"/>
</dbReference>
<dbReference type="GO" id="GO:0009448">
    <property type="term" value="P:gamma-aminobutyric acid metabolic process"/>
    <property type="evidence" value="ECO:0007669"/>
    <property type="project" value="TreeGrafter"/>
</dbReference>
<comment type="cofactor">
    <cofactor evidence="1">
        <name>pyridoxal 5'-phosphate</name>
        <dbReference type="ChEBI" id="CHEBI:597326"/>
    </cofactor>
</comment>
<keyword evidence="8" id="KW-1185">Reference proteome</keyword>
<keyword evidence="7" id="KW-0670">Pyruvate</keyword>
<sequence length="461" mass="50374">MTVLPNSLQARDIAYQMHPYTNARRHERIGPMVIERGEGIHVYDDQGREYIEGMAGLWSVGVGFGEKRLVEAATRQMSKLPYYHTFTHKSHEPSIALAEKLVKITPAGLDHVFFTNSGSEANDTVVKIAWYYNNALGRPNKKKFIARVGGYHGITVASGSLTGIQVNQKGFDLPLPFVRHITTPHFYRFGLPGESEQAFTDRLAKELEDVIAEEGADTIAAFIGEPVTGAGGVVVPPVGYWERVQEICRKNDILVVADEVINGFGRIGTMFASEHFNIRPDMLVLSKQITSSYQPLAAVVFSDAIYQAVADHSETLGTFGHGYTASGHPVATAVGLENLAIIEERGLVQNAATVGAHLQKALRGFANHPLVGEVRGVGLIGAVEIVKDKATKEKFDPPGKVGTYLFERAQEHGLIIRNMQDSIAFCPPMIITEKQVDEVIARFARALEDTQAWIAAGMPAA</sequence>
<dbReference type="NCBIfam" id="NF005682">
    <property type="entry name" value="PRK07480.1"/>
    <property type="match status" value="1"/>
</dbReference>
<dbReference type="FunFam" id="3.40.640.10:FF:000014">
    <property type="entry name" value="Adenosylmethionine-8-amino-7-oxononanoate aminotransferase, probable"/>
    <property type="match status" value="1"/>
</dbReference>
<dbReference type="Gene3D" id="3.40.640.10">
    <property type="entry name" value="Type I PLP-dependent aspartate aminotransferase-like (Major domain)"/>
    <property type="match status" value="1"/>
</dbReference>